<dbReference type="Proteomes" id="UP000216433">
    <property type="component" value="Unassembled WGS sequence"/>
</dbReference>
<evidence type="ECO:0000313" key="1">
    <source>
        <dbReference type="EMBL" id="OWQ71040.1"/>
    </source>
</evidence>
<name>A0A246HZW1_STEMA</name>
<reference evidence="2 4" key="1">
    <citation type="submission" date="2017-06" db="EMBL/GenBank/DDBJ databases">
        <title>Genome sequencing and assembly of Stenotrophomonas maltophilia DF07.</title>
        <authorList>
            <person name="Iyer R."/>
        </authorList>
    </citation>
    <scope>NUCLEOTIDE SEQUENCE [LARGE SCALE GENOMIC DNA]</scope>
    <source>
        <strain evidence="2 4">DF07</strain>
    </source>
</reference>
<proteinExistence type="predicted"/>
<dbReference type="RefSeq" id="WP_032954496.1">
    <property type="nucleotide sequence ID" value="NZ_CWHS01000014.1"/>
</dbReference>
<evidence type="ECO:0000313" key="4">
    <source>
        <dbReference type="Proteomes" id="UP000216433"/>
    </source>
</evidence>
<sequence>MKRTLFRQVSAAVLIYATLVGSLSAQNIIVCGGGVYCEQFRLECLAKGNAPALCERQWRLCVLDACPQR</sequence>
<dbReference type="Proteomes" id="UP000197090">
    <property type="component" value="Unassembled WGS sequence"/>
</dbReference>
<dbReference type="EMBL" id="NJGC01000010">
    <property type="protein sequence ID" value="PAM71674.1"/>
    <property type="molecule type" value="Genomic_DNA"/>
</dbReference>
<dbReference type="EMBL" id="NIVX01000103">
    <property type="protein sequence ID" value="OWQ71040.1"/>
    <property type="molecule type" value="Genomic_DNA"/>
</dbReference>
<accession>A0A246HZW1</accession>
<evidence type="ECO:0000313" key="3">
    <source>
        <dbReference type="Proteomes" id="UP000197090"/>
    </source>
</evidence>
<gene>
    <name evidence="1" type="ORF">CEE63_17100</name>
    <name evidence="2" type="ORF">CEK00_10635</name>
</gene>
<organism evidence="1 3">
    <name type="scientific">Stenotrophomonas maltophilia</name>
    <name type="common">Pseudomonas maltophilia</name>
    <name type="synonym">Xanthomonas maltophilia</name>
    <dbReference type="NCBI Taxonomy" id="40324"/>
    <lineage>
        <taxon>Bacteria</taxon>
        <taxon>Pseudomonadati</taxon>
        <taxon>Pseudomonadota</taxon>
        <taxon>Gammaproteobacteria</taxon>
        <taxon>Lysobacterales</taxon>
        <taxon>Lysobacteraceae</taxon>
        <taxon>Stenotrophomonas</taxon>
        <taxon>Stenotrophomonas maltophilia group</taxon>
    </lineage>
</organism>
<protein>
    <submittedName>
        <fullName evidence="1">Uncharacterized protein</fullName>
    </submittedName>
</protein>
<comment type="caution">
    <text evidence="1">The sequence shown here is derived from an EMBL/GenBank/DDBJ whole genome shotgun (WGS) entry which is preliminary data.</text>
</comment>
<reference evidence="1 3" key="2">
    <citation type="submission" date="2017-06" db="EMBL/GenBank/DDBJ databases">
        <authorList>
            <person name="Kim H.J."/>
            <person name="Triplett B.A."/>
        </authorList>
    </citation>
    <scope>NUCLEOTIDE SEQUENCE [LARGE SCALE GENOMIC DNA]</scope>
    <source>
        <strain evidence="1 3">594</strain>
    </source>
</reference>
<dbReference type="AlphaFoldDB" id="A0A246HZW1"/>
<evidence type="ECO:0000313" key="2">
    <source>
        <dbReference type="EMBL" id="PAM71674.1"/>
    </source>
</evidence>